<feature type="transmembrane region" description="Helical" evidence="1">
    <location>
        <begin position="20"/>
        <end position="40"/>
    </location>
</feature>
<evidence type="ECO:0000313" key="2">
    <source>
        <dbReference type="EMBL" id="GAL35135.1"/>
    </source>
</evidence>
<gene>
    <name evidence="2" type="ORF">JCM19240_3505</name>
</gene>
<reference evidence="2 3" key="1">
    <citation type="submission" date="2014-09" db="EMBL/GenBank/DDBJ databases">
        <title>Vibrio maritimus JCM 19240. (C210) whole genome shotgun sequence.</title>
        <authorList>
            <person name="Sawabe T."/>
            <person name="Meirelles P."/>
            <person name="Nakanishi M."/>
            <person name="Sayaka M."/>
            <person name="Hattori M."/>
            <person name="Ohkuma M."/>
        </authorList>
    </citation>
    <scope>NUCLEOTIDE SEQUENCE [LARGE SCALE GENOMIC DNA]</scope>
    <source>
        <strain evidence="2 3">JCM 19240</strain>
    </source>
</reference>
<proteinExistence type="predicted"/>
<dbReference type="AlphaFoldDB" id="A0A090T589"/>
<evidence type="ECO:0000313" key="3">
    <source>
        <dbReference type="Proteomes" id="UP000029224"/>
    </source>
</evidence>
<keyword evidence="1" id="KW-0812">Transmembrane</keyword>
<keyword evidence="1" id="KW-1133">Transmembrane helix</keyword>
<dbReference type="Proteomes" id="UP000029224">
    <property type="component" value="Unassembled WGS sequence"/>
</dbReference>
<name>A0A090T589_9VIBR</name>
<accession>A0A090T589</accession>
<dbReference type="EMBL" id="BBMT01000006">
    <property type="protein sequence ID" value="GAL35135.1"/>
    <property type="molecule type" value="Genomic_DNA"/>
</dbReference>
<evidence type="ECO:0000256" key="1">
    <source>
        <dbReference type="SAM" id="Phobius"/>
    </source>
</evidence>
<protein>
    <submittedName>
        <fullName evidence="2">Various polyols ABC transporter permease component 2</fullName>
    </submittedName>
</protein>
<sequence length="74" mass="8457">MVISEVPRAFRQPVSLKLTTNALLAVWVVVASFPLVWIAVMSFKLPMDSFASNPLQVLMGFETYRVLVAYRHFR</sequence>
<keyword evidence="1" id="KW-0472">Membrane</keyword>
<reference evidence="2 3" key="2">
    <citation type="submission" date="2014-09" db="EMBL/GenBank/DDBJ databases">
        <authorList>
            <consortium name="NBRP consortium"/>
            <person name="Sawabe T."/>
            <person name="Meirelles P."/>
            <person name="Nakanishi M."/>
            <person name="Sayaka M."/>
            <person name="Hattori M."/>
            <person name="Ohkuma M."/>
        </authorList>
    </citation>
    <scope>NUCLEOTIDE SEQUENCE [LARGE SCALE GENOMIC DNA]</scope>
    <source>
        <strain evidence="2 3">JCM 19240</strain>
    </source>
</reference>
<comment type="caution">
    <text evidence="2">The sequence shown here is derived from an EMBL/GenBank/DDBJ whole genome shotgun (WGS) entry which is preliminary data.</text>
</comment>
<keyword evidence="3" id="KW-1185">Reference proteome</keyword>
<organism evidence="2 3">
    <name type="scientific">Vibrio maritimus</name>
    <dbReference type="NCBI Taxonomy" id="990268"/>
    <lineage>
        <taxon>Bacteria</taxon>
        <taxon>Pseudomonadati</taxon>
        <taxon>Pseudomonadota</taxon>
        <taxon>Gammaproteobacteria</taxon>
        <taxon>Vibrionales</taxon>
        <taxon>Vibrionaceae</taxon>
        <taxon>Vibrio</taxon>
    </lineage>
</organism>